<reference evidence="1 2" key="1">
    <citation type="journal article" date="2012" name="J. Bacteriol.">
        <title>Genome sequence of benzo(a)pyrene-degrading bacterium Novosphingobium pentaromativorans US6-1.</title>
        <authorList>
            <person name="Luo Y.R."/>
            <person name="Kang S.G."/>
            <person name="Kim S.J."/>
            <person name="Kim M.R."/>
            <person name="Li N."/>
            <person name="Lee J.H."/>
            <person name="Kwon K.K."/>
        </authorList>
    </citation>
    <scope>NUCLEOTIDE SEQUENCE [LARGE SCALE GENOMIC DNA]</scope>
    <source>
        <strain evidence="1 2">US6-1</strain>
    </source>
</reference>
<accession>G6EEW7</accession>
<dbReference type="AlphaFoldDB" id="G6EEW7"/>
<name>G6EEW7_9SPHN</name>
<proteinExistence type="predicted"/>
<evidence type="ECO:0000313" key="2">
    <source>
        <dbReference type="Proteomes" id="UP000004030"/>
    </source>
</evidence>
<organism evidence="1 2">
    <name type="scientific">Novosphingobium pentaromativorans US6-1</name>
    <dbReference type="NCBI Taxonomy" id="1088721"/>
    <lineage>
        <taxon>Bacteria</taxon>
        <taxon>Pseudomonadati</taxon>
        <taxon>Pseudomonadota</taxon>
        <taxon>Alphaproteobacteria</taxon>
        <taxon>Sphingomonadales</taxon>
        <taxon>Sphingomonadaceae</taxon>
        <taxon>Novosphingobium</taxon>
    </lineage>
</organism>
<evidence type="ECO:0000313" key="1">
    <source>
        <dbReference type="EMBL" id="EHJ60182.1"/>
    </source>
</evidence>
<sequence length="98" mass="10549">MRPWRIQLAAMTQSDTIAPRVKSEAANAVMTIFLSGPAPDPVRGQGCGQLVEITNLFYQCSLQPLFLFCSIQVKPVSACSAIGRLEHGAFRVALGSVN</sequence>
<dbReference type="EMBL" id="AGFM01000043">
    <property type="protein sequence ID" value="EHJ60182.1"/>
    <property type="molecule type" value="Genomic_DNA"/>
</dbReference>
<gene>
    <name evidence="1" type="ORF">NSU_2888</name>
</gene>
<comment type="caution">
    <text evidence="1">The sequence shown here is derived from an EMBL/GenBank/DDBJ whole genome shotgun (WGS) entry which is preliminary data.</text>
</comment>
<keyword evidence="2" id="KW-1185">Reference proteome</keyword>
<dbReference type="Proteomes" id="UP000004030">
    <property type="component" value="Unassembled WGS sequence"/>
</dbReference>
<protein>
    <submittedName>
        <fullName evidence="1">Uncharacterized protein</fullName>
    </submittedName>
</protein>